<evidence type="ECO:0000313" key="1">
    <source>
        <dbReference type="EMBL" id="KIO14181.1"/>
    </source>
</evidence>
<keyword evidence="2" id="KW-1185">Reference proteome</keyword>
<dbReference type="HOGENOM" id="CLU_1337977_0_0_1"/>
<dbReference type="EMBL" id="KN831945">
    <property type="protein sequence ID" value="KIO14181.1"/>
    <property type="molecule type" value="Genomic_DNA"/>
</dbReference>
<protein>
    <submittedName>
        <fullName evidence="1">Uncharacterized protein</fullName>
    </submittedName>
</protein>
<reference evidence="1 2" key="1">
    <citation type="submission" date="2014-04" db="EMBL/GenBank/DDBJ databases">
        <authorList>
            <consortium name="DOE Joint Genome Institute"/>
            <person name="Kuo A."/>
            <person name="Kohler A."/>
            <person name="Costa M.D."/>
            <person name="Nagy L.G."/>
            <person name="Floudas D."/>
            <person name="Copeland A."/>
            <person name="Barry K.W."/>
            <person name="Cichocki N."/>
            <person name="Veneault-Fourrey C."/>
            <person name="LaButti K."/>
            <person name="Lindquist E.A."/>
            <person name="Lipzen A."/>
            <person name="Lundell T."/>
            <person name="Morin E."/>
            <person name="Murat C."/>
            <person name="Sun H."/>
            <person name="Tunlid A."/>
            <person name="Henrissat B."/>
            <person name="Grigoriev I.V."/>
            <person name="Hibbett D.S."/>
            <person name="Martin F."/>
            <person name="Nordberg H.P."/>
            <person name="Cantor M.N."/>
            <person name="Hua S.X."/>
        </authorList>
    </citation>
    <scope>NUCLEOTIDE SEQUENCE [LARGE SCALE GENOMIC DNA]</scope>
    <source>
        <strain evidence="1 2">Marx 270</strain>
    </source>
</reference>
<accession>A0A0C3PXJ9</accession>
<dbReference type="AlphaFoldDB" id="A0A0C3PXJ9"/>
<organism evidence="1 2">
    <name type="scientific">Pisolithus tinctorius Marx 270</name>
    <dbReference type="NCBI Taxonomy" id="870435"/>
    <lineage>
        <taxon>Eukaryota</taxon>
        <taxon>Fungi</taxon>
        <taxon>Dikarya</taxon>
        <taxon>Basidiomycota</taxon>
        <taxon>Agaricomycotina</taxon>
        <taxon>Agaricomycetes</taxon>
        <taxon>Agaricomycetidae</taxon>
        <taxon>Boletales</taxon>
        <taxon>Sclerodermatineae</taxon>
        <taxon>Pisolithaceae</taxon>
        <taxon>Pisolithus</taxon>
    </lineage>
</organism>
<proteinExistence type="predicted"/>
<sequence length="205" mass="23319">MSAGQDTLPVLPLKSSRTTTMTLNGNICRKRAVTYCIAFSRETRGSEKNMCSRPYSEGKRDGRLTKESWSQWNTLGHLIVLYVRHQTLPVSHGTWPLLAVVNGEYVNMALLGQRRTTKSLLTYLLQFDAWYVVSINSVSRYIMTRIYSHCYLISSREVGSSSGHPVGPQLYIIREFTYSMGYPRTQLHAVTANSLEQTLECERVI</sequence>
<dbReference type="Proteomes" id="UP000054217">
    <property type="component" value="Unassembled WGS sequence"/>
</dbReference>
<gene>
    <name evidence="1" type="ORF">M404DRAFT_465733</name>
</gene>
<evidence type="ECO:0000313" key="2">
    <source>
        <dbReference type="Proteomes" id="UP000054217"/>
    </source>
</evidence>
<reference evidence="2" key="2">
    <citation type="submission" date="2015-01" db="EMBL/GenBank/DDBJ databases">
        <title>Evolutionary Origins and Diversification of the Mycorrhizal Mutualists.</title>
        <authorList>
            <consortium name="DOE Joint Genome Institute"/>
            <consortium name="Mycorrhizal Genomics Consortium"/>
            <person name="Kohler A."/>
            <person name="Kuo A."/>
            <person name="Nagy L.G."/>
            <person name="Floudas D."/>
            <person name="Copeland A."/>
            <person name="Barry K.W."/>
            <person name="Cichocki N."/>
            <person name="Veneault-Fourrey C."/>
            <person name="LaButti K."/>
            <person name="Lindquist E.A."/>
            <person name="Lipzen A."/>
            <person name="Lundell T."/>
            <person name="Morin E."/>
            <person name="Murat C."/>
            <person name="Riley R."/>
            <person name="Ohm R."/>
            <person name="Sun H."/>
            <person name="Tunlid A."/>
            <person name="Henrissat B."/>
            <person name="Grigoriev I.V."/>
            <person name="Hibbett D.S."/>
            <person name="Martin F."/>
        </authorList>
    </citation>
    <scope>NUCLEOTIDE SEQUENCE [LARGE SCALE GENOMIC DNA]</scope>
    <source>
        <strain evidence="2">Marx 270</strain>
    </source>
</reference>
<dbReference type="InParanoid" id="A0A0C3PXJ9"/>
<name>A0A0C3PXJ9_PISTI</name>